<evidence type="ECO:0008006" key="4">
    <source>
        <dbReference type="Google" id="ProtNLM"/>
    </source>
</evidence>
<reference evidence="2 3" key="1">
    <citation type="submission" date="2021-05" db="EMBL/GenBank/DDBJ databases">
        <title>The draft genome of Geobacter luticola JCM 17780.</title>
        <authorList>
            <person name="Xu Z."/>
            <person name="Masuda Y."/>
            <person name="Itoh H."/>
            <person name="Senoo K."/>
        </authorList>
    </citation>
    <scope>NUCLEOTIDE SEQUENCE [LARGE SCALE GENOMIC DNA]</scope>
    <source>
        <strain evidence="2 3">JCM 17780</strain>
    </source>
</reference>
<feature type="compositionally biased region" description="Basic and acidic residues" evidence="1">
    <location>
        <begin position="196"/>
        <end position="205"/>
    </location>
</feature>
<dbReference type="Proteomes" id="UP000756860">
    <property type="component" value="Unassembled WGS sequence"/>
</dbReference>
<comment type="caution">
    <text evidence="2">The sequence shown here is derived from an EMBL/GenBank/DDBJ whole genome shotgun (WGS) entry which is preliminary data.</text>
</comment>
<feature type="compositionally biased region" description="Basic and acidic residues" evidence="1">
    <location>
        <begin position="67"/>
        <end position="78"/>
    </location>
</feature>
<sequence length="246" mass="26524">MGRVAILWAVAVVLMVMVGFSGTAYAITTFARMYKMKCDSCHSEVPKLNEFGAAFMAKGFVLPGQDGGEKQGEGKPSPKGEVSGTSDGRIEGKELGNVGGSGSGAKDVGMAGTDENTAPPPVVEPPPPTVVYKVPTRDGSVYFTDNPDRKGSLVSDQELETGKEEGEVRTSLFPRKKQAVRPPAQERRPVVKSTKPAREKPERYRTYAECMERQLDGTEQPESAQEMMALFVAAETKCAPYQAGKR</sequence>
<protein>
    <recommendedName>
        <fullName evidence="4">Cytochrome c domain-containing protein</fullName>
    </recommendedName>
</protein>
<feature type="compositionally biased region" description="Pro residues" evidence="1">
    <location>
        <begin position="118"/>
        <end position="129"/>
    </location>
</feature>
<evidence type="ECO:0000313" key="2">
    <source>
        <dbReference type="EMBL" id="MBT0651805.1"/>
    </source>
</evidence>
<dbReference type="RefSeq" id="WP_214173799.1">
    <property type="nucleotide sequence ID" value="NZ_JAHCVK010000001.1"/>
</dbReference>
<keyword evidence="3" id="KW-1185">Reference proteome</keyword>
<gene>
    <name evidence="2" type="ORF">KI810_01930</name>
</gene>
<accession>A0ABS5S8U8</accession>
<feature type="region of interest" description="Disordered" evidence="1">
    <location>
        <begin position="65"/>
        <end position="205"/>
    </location>
</feature>
<evidence type="ECO:0000313" key="3">
    <source>
        <dbReference type="Proteomes" id="UP000756860"/>
    </source>
</evidence>
<dbReference type="EMBL" id="JAHCVK010000001">
    <property type="protein sequence ID" value="MBT0651805.1"/>
    <property type="molecule type" value="Genomic_DNA"/>
</dbReference>
<organism evidence="2 3">
    <name type="scientific">Geomobilimonas luticola</name>
    <dbReference type="NCBI Taxonomy" id="1114878"/>
    <lineage>
        <taxon>Bacteria</taxon>
        <taxon>Pseudomonadati</taxon>
        <taxon>Thermodesulfobacteriota</taxon>
        <taxon>Desulfuromonadia</taxon>
        <taxon>Geobacterales</taxon>
        <taxon>Geobacteraceae</taxon>
        <taxon>Geomobilimonas</taxon>
    </lineage>
</organism>
<proteinExistence type="predicted"/>
<name>A0ABS5S8U8_9BACT</name>
<evidence type="ECO:0000256" key="1">
    <source>
        <dbReference type="SAM" id="MobiDB-lite"/>
    </source>
</evidence>